<feature type="domain" description="HTH tetR-type" evidence="3">
    <location>
        <begin position="14"/>
        <end position="74"/>
    </location>
</feature>
<sequence>MRAPTAIPQLPDGPGHRERLIAGLAASIREKGYRDTTITDVVRHARTSRRSFYEQFEDREACFLALHDALGELLIAHVAAAVDPTAPWERQVEVALGAYLDATAAEPQLTVSFIREIPGLGDVGSARQRAALESFTALVMRLVDTDAMRSSGVEPVSQETALMLVAGLRELVAYTFDRGGDPAALHGVASELFKNALHGTR</sequence>
<dbReference type="Pfam" id="PF00440">
    <property type="entry name" value="TetR_N"/>
    <property type="match status" value="1"/>
</dbReference>
<reference evidence="5" key="1">
    <citation type="submission" date="2023-07" db="EMBL/GenBank/DDBJ databases">
        <title>Conexibacter stalactiti sp. nov., isolated from stalactites in a lava cave and emended description of the genus Conexibacter.</title>
        <authorList>
            <person name="Lee S.D."/>
        </authorList>
    </citation>
    <scope>NUCLEOTIDE SEQUENCE [LARGE SCALE GENOMIC DNA]</scope>
    <source>
        <strain evidence="5">KCTC 39840</strain>
    </source>
</reference>
<dbReference type="InterPro" id="IPR009057">
    <property type="entry name" value="Homeodomain-like_sf"/>
</dbReference>
<dbReference type="Gene3D" id="1.10.357.10">
    <property type="entry name" value="Tetracycline Repressor, domain 2"/>
    <property type="match status" value="1"/>
</dbReference>
<evidence type="ECO:0000313" key="4">
    <source>
        <dbReference type="EMBL" id="MDW5595591.1"/>
    </source>
</evidence>
<name>A0ABU4HQM3_9ACTN</name>
<accession>A0ABU4HQM3</accession>
<dbReference type="PANTHER" id="PTHR30055:SF187">
    <property type="entry name" value="TRANSCRIPTIONAL REGULATORY PROTEIN"/>
    <property type="match status" value="1"/>
</dbReference>
<gene>
    <name evidence="4" type="ORF">R7226_14675</name>
</gene>
<comment type="caution">
    <text evidence="4">The sequence shown here is derived from an EMBL/GenBank/DDBJ whole genome shotgun (WGS) entry which is preliminary data.</text>
</comment>
<organism evidence="4 5">
    <name type="scientific">Conexibacter stalactiti</name>
    <dbReference type="NCBI Taxonomy" id="1940611"/>
    <lineage>
        <taxon>Bacteria</taxon>
        <taxon>Bacillati</taxon>
        <taxon>Actinomycetota</taxon>
        <taxon>Thermoleophilia</taxon>
        <taxon>Solirubrobacterales</taxon>
        <taxon>Conexibacteraceae</taxon>
        <taxon>Conexibacter</taxon>
    </lineage>
</organism>
<feature type="DNA-binding region" description="H-T-H motif" evidence="2">
    <location>
        <begin position="37"/>
        <end position="56"/>
    </location>
</feature>
<dbReference type="Proteomes" id="UP001284601">
    <property type="component" value="Unassembled WGS sequence"/>
</dbReference>
<proteinExistence type="predicted"/>
<evidence type="ECO:0000259" key="3">
    <source>
        <dbReference type="PROSITE" id="PS50977"/>
    </source>
</evidence>
<keyword evidence="1 2" id="KW-0238">DNA-binding</keyword>
<dbReference type="InterPro" id="IPR050109">
    <property type="entry name" value="HTH-type_TetR-like_transc_reg"/>
</dbReference>
<evidence type="ECO:0000313" key="5">
    <source>
        <dbReference type="Proteomes" id="UP001284601"/>
    </source>
</evidence>
<protein>
    <submittedName>
        <fullName evidence="4">TetR/AcrR family transcriptional regulator</fullName>
    </submittedName>
</protein>
<dbReference type="PROSITE" id="PS50977">
    <property type="entry name" value="HTH_TETR_2"/>
    <property type="match status" value="1"/>
</dbReference>
<dbReference type="EMBL" id="JAWSTH010000036">
    <property type="protein sequence ID" value="MDW5595591.1"/>
    <property type="molecule type" value="Genomic_DNA"/>
</dbReference>
<keyword evidence="5" id="KW-1185">Reference proteome</keyword>
<dbReference type="InterPro" id="IPR001647">
    <property type="entry name" value="HTH_TetR"/>
</dbReference>
<dbReference type="RefSeq" id="WP_318597927.1">
    <property type="nucleotide sequence ID" value="NZ_JAWSTH010000036.1"/>
</dbReference>
<evidence type="ECO:0000256" key="2">
    <source>
        <dbReference type="PROSITE-ProRule" id="PRU00335"/>
    </source>
</evidence>
<evidence type="ECO:0000256" key="1">
    <source>
        <dbReference type="ARBA" id="ARBA00023125"/>
    </source>
</evidence>
<dbReference type="SUPFAM" id="SSF46689">
    <property type="entry name" value="Homeodomain-like"/>
    <property type="match status" value="1"/>
</dbReference>
<dbReference type="PANTHER" id="PTHR30055">
    <property type="entry name" value="HTH-TYPE TRANSCRIPTIONAL REGULATOR RUTR"/>
    <property type="match status" value="1"/>
</dbReference>